<evidence type="ECO:0000256" key="1">
    <source>
        <dbReference type="SAM" id="Phobius"/>
    </source>
</evidence>
<keyword evidence="3" id="KW-1185">Reference proteome</keyword>
<feature type="transmembrane region" description="Helical" evidence="1">
    <location>
        <begin position="156"/>
        <end position="179"/>
    </location>
</feature>
<evidence type="ECO:0000313" key="2">
    <source>
        <dbReference type="EMBL" id="GAA2123096.1"/>
    </source>
</evidence>
<dbReference type="EMBL" id="BAAAQA010000033">
    <property type="protein sequence ID" value="GAA2123096.1"/>
    <property type="molecule type" value="Genomic_DNA"/>
</dbReference>
<feature type="transmembrane region" description="Helical" evidence="1">
    <location>
        <begin position="86"/>
        <end position="105"/>
    </location>
</feature>
<accession>A0ABP5JUU6</accession>
<feature type="transmembrane region" description="Helical" evidence="1">
    <location>
        <begin position="58"/>
        <end position="77"/>
    </location>
</feature>
<keyword evidence="1" id="KW-0472">Membrane</keyword>
<keyword evidence="1" id="KW-1133">Transmembrane helix</keyword>
<organism evidence="2 3">
    <name type="scientific">Kocuria atrinae</name>
    <dbReference type="NCBI Taxonomy" id="592377"/>
    <lineage>
        <taxon>Bacteria</taxon>
        <taxon>Bacillati</taxon>
        <taxon>Actinomycetota</taxon>
        <taxon>Actinomycetes</taxon>
        <taxon>Micrococcales</taxon>
        <taxon>Micrococcaceae</taxon>
        <taxon>Kocuria</taxon>
    </lineage>
</organism>
<proteinExistence type="predicted"/>
<dbReference type="RefSeq" id="WP_344225472.1">
    <property type="nucleotide sequence ID" value="NZ_BAAAQA010000033.1"/>
</dbReference>
<gene>
    <name evidence="2" type="ORF">GCM10009824_26640</name>
</gene>
<sequence>MSRSTTPRRNRPFWVGALVVSVIVSLIITLLSLFAVWWAPNMGIYHYLEVTSEVNLPMWWNVLLLIVAATLMFLVAANTPSRSARLAWRTMAVIALLMSLDDATMLHEKLGMIVERFAPATGMTFTWVLLGGPIALAVVIVAIMASRKMHKTPRRLLVSGFVVFLGAAVGFEFIADYLIRTEAHWFLYRVTYHLEEGLEMAGAALIAVAPLSNIQRVRLTGQIDSAGGGTAPWAGTPAGR</sequence>
<evidence type="ECO:0000313" key="3">
    <source>
        <dbReference type="Proteomes" id="UP001500166"/>
    </source>
</evidence>
<dbReference type="Proteomes" id="UP001500166">
    <property type="component" value="Unassembled WGS sequence"/>
</dbReference>
<protein>
    <submittedName>
        <fullName evidence="2">Uncharacterized protein</fullName>
    </submittedName>
</protein>
<name>A0ABP5JUU6_9MICC</name>
<comment type="caution">
    <text evidence="2">The sequence shown here is derived from an EMBL/GenBank/DDBJ whole genome shotgun (WGS) entry which is preliminary data.</text>
</comment>
<feature type="transmembrane region" description="Helical" evidence="1">
    <location>
        <begin position="125"/>
        <end position="144"/>
    </location>
</feature>
<reference evidence="3" key="1">
    <citation type="journal article" date="2019" name="Int. J. Syst. Evol. Microbiol.">
        <title>The Global Catalogue of Microorganisms (GCM) 10K type strain sequencing project: providing services to taxonomists for standard genome sequencing and annotation.</title>
        <authorList>
            <consortium name="The Broad Institute Genomics Platform"/>
            <consortium name="The Broad Institute Genome Sequencing Center for Infectious Disease"/>
            <person name="Wu L."/>
            <person name="Ma J."/>
        </authorList>
    </citation>
    <scope>NUCLEOTIDE SEQUENCE [LARGE SCALE GENOMIC DNA]</scope>
    <source>
        <strain evidence="3">JCM 15914</strain>
    </source>
</reference>
<keyword evidence="1" id="KW-0812">Transmembrane</keyword>
<feature type="transmembrane region" description="Helical" evidence="1">
    <location>
        <begin position="12"/>
        <end position="38"/>
    </location>
</feature>